<reference evidence="2 3" key="1">
    <citation type="submission" date="2015-03" db="EMBL/GenBank/DDBJ databases">
        <title>Genome assembly of Sandaracinus amylolyticus DSM 53668.</title>
        <authorList>
            <person name="Sharma G."/>
            <person name="Subramanian S."/>
        </authorList>
    </citation>
    <scope>NUCLEOTIDE SEQUENCE [LARGE SCALE GENOMIC DNA]</scope>
    <source>
        <strain evidence="2 3">DSM 53668</strain>
    </source>
</reference>
<evidence type="ECO:0000313" key="3">
    <source>
        <dbReference type="Proteomes" id="UP000034883"/>
    </source>
</evidence>
<gene>
    <name evidence="2" type="ORF">DB32_004086</name>
</gene>
<evidence type="ECO:0000313" key="2">
    <source>
        <dbReference type="EMBL" id="AKF06937.1"/>
    </source>
</evidence>
<dbReference type="AlphaFoldDB" id="A0A0F6W411"/>
<dbReference type="EMBL" id="CP011125">
    <property type="protein sequence ID" value="AKF06937.1"/>
    <property type="molecule type" value="Genomic_DNA"/>
</dbReference>
<feature type="compositionally biased region" description="Basic and acidic residues" evidence="1">
    <location>
        <begin position="49"/>
        <end position="61"/>
    </location>
</feature>
<feature type="region of interest" description="Disordered" evidence="1">
    <location>
        <begin position="42"/>
        <end position="122"/>
    </location>
</feature>
<organism evidence="2 3">
    <name type="scientific">Sandaracinus amylolyticus</name>
    <dbReference type="NCBI Taxonomy" id="927083"/>
    <lineage>
        <taxon>Bacteria</taxon>
        <taxon>Pseudomonadati</taxon>
        <taxon>Myxococcota</taxon>
        <taxon>Polyangia</taxon>
        <taxon>Polyangiales</taxon>
        <taxon>Sandaracinaceae</taxon>
        <taxon>Sandaracinus</taxon>
    </lineage>
</organism>
<feature type="compositionally biased region" description="Basic and acidic residues" evidence="1">
    <location>
        <begin position="111"/>
        <end position="122"/>
    </location>
</feature>
<dbReference type="KEGG" id="samy:DB32_004086"/>
<proteinExistence type="predicted"/>
<accession>A0A0F6W411</accession>
<sequence length="122" mass="12451">MCGVDLAVGWARPRASLVPRGLGRAARVVALGITVSACGARTDLGSEDASARDDAAQREDAATPVADAGTPRDAGRDAGVDAGDIPIPLYGAPPVRDLPEQAIATIPPEAARPRDDEADERA</sequence>
<name>A0A0F6W411_9BACT</name>
<evidence type="ECO:0000256" key="1">
    <source>
        <dbReference type="SAM" id="MobiDB-lite"/>
    </source>
</evidence>
<dbReference type="STRING" id="927083.DB32_004086"/>
<dbReference type="Proteomes" id="UP000034883">
    <property type="component" value="Chromosome"/>
</dbReference>
<keyword evidence="3" id="KW-1185">Reference proteome</keyword>
<protein>
    <submittedName>
        <fullName evidence="2">Uncharacterized protein</fullName>
    </submittedName>
</protein>
<dbReference type="RefSeq" id="WP_157069209.1">
    <property type="nucleotide sequence ID" value="NZ_CP011125.1"/>
</dbReference>